<dbReference type="EMBL" id="NIVC01000006">
    <property type="protein sequence ID" value="PAA94597.1"/>
    <property type="molecule type" value="Genomic_DNA"/>
</dbReference>
<feature type="non-terminal residue" evidence="3">
    <location>
        <position position="1"/>
    </location>
</feature>
<dbReference type="Proteomes" id="UP000215902">
    <property type="component" value="Unassembled WGS sequence"/>
</dbReference>
<sequence length="279" mass="29055">LVQPARRMMPQDRFLAPELISALCCCALSLSLALSAIFSSCDRQQAQSAAVTDVARSLSPGLVLLSGLVGVTAACSSVVTQGSNDSSTAQRRRLAFQVAQHSAAIIAVLLTILGFANSAQIKTANKLQPSRSSANDSVNEFSTSDPVTIRPPEACTFSNSNGTAYVCVGLAVILALICQTALCWLSNRDGRSVTNVEIVVEKGQLEQHQQQLDSLKPIAGGRIGAANRKRRPPTSSSAAAAAAKTPSSSAVSSSRAQDTQQDAIEEGVEETTAGQGLLD</sequence>
<evidence type="ECO:0000256" key="2">
    <source>
        <dbReference type="SAM" id="Phobius"/>
    </source>
</evidence>
<accession>A0A267HAR5</accession>
<name>A0A267HAR5_9PLAT</name>
<evidence type="ECO:0000256" key="1">
    <source>
        <dbReference type="SAM" id="MobiDB-lite"/>
    </source>
</evidence>
<feature type="transmembrane region" description="Helical" evidence="2">
    <location>
        <begin position="59"/>
        <end position="82"/>
    </location>
</feature>
<proteinExistence type="predicted"/>
<feature type="region of interest" description="Disordered" evidence="1">
    <location>
        <begin position="214"/>
        <end position="279"/>
    </location>
</feature>
<protein>
    <submittedName>
        <fullName evidence="3">Uncharacterized protein</fullName>
    </submittedName>
</protein>
<evidence type="ECO:0000313" key="3">
    <source>
        <dbReference type="EMBL" id="PAA94597.1"/>
    </source>
</evidence>
<organism evidence="3 4">
    <name type="scientific">Macrostomum lignano</name>
    <dbReference type="NCBI Taxonomy" id="282301"/>
    <lineage>
        <taxon>Eukaryota</taxon>
        <taxon>Metazoa</taxon>
        <taxon>Spiralia</taxon>
        <taxon>Lophotrochozoa</taxon>
        <taxon>Platyhelminthes</taxon>
        <taxon>Rhabditophora</taxon>
        <taxon>Macrostomorpha</taxon>
        <taxon>Macrostomida</taxon>
        <taxon>Macrostomidae</taxon>
        <taxon>Macrostomum</taxon>
    </lineage>
</organism>
<keyword evidence="2" id="KW-1133">Transmembrane helix</keyword>
<keyword evidence="2" id="KW-0812">Transmembrane</keyword>
<comment type="caution">
    <text evidence="3">The sequence shown here is derived from an EMBL/GenBank/DDBJ whole genome shotgun (WGS) entry which is preliminary data.</text>
</comment>
<feature type="transmembrane region" description="Helical" evidence="2">
    <location>
        <begin position="162"/>
        <end position="185"/>
    </location>
</feature>
<feature type="compositionally biased region" description="Low complexity" evidence="1">
    <location>
        <begin position="233"/>
        <end position="256"/>
    </location>
</feature>
<keyword evidence="4" id="KW-1185">Reference proteome</keyword>
<evidence type="ECO:0000313" key="4">
    <source>
        <dbReference type="Proteomes" id="UP000215902"/>
    </source>
</evidence>
<keyword evidence="2" id="KW-0472">Membrane</keyword>
<dbReference type="AlphaFoldDB" id="A0A267HAR5"/>
<feature type="transmembrane region" description="Helical" evidence="2">
    <location>
        <begin position="94"/>
        <end position="116"/>
    </location>
</feature>
<gene>
    <name evidence="3" type="ORF">BOX15_Mlig019944g1</name>
</gene>
<reference evidence="3 4" key="1">
    <citation type="submission" date="2017-06" db="EMBL/GenBank/DDBJ databases">
        <title>A platform for efficient transgenesis in Macrostomum lignano, a flatworm model organism for stem cell research.</title>
        <authorList>
            <person name="Berezikov E."/>
        </authorList>
    </citation>
    <scope>NUCLEOTIDE SEQUENCE [LARGE SCALE GENOMIC DNA]</scope>
    <source>
        <strain evidence="3">DV1</strain>
        <tissue evidence="3">Whole organism</tissue>
    </source>
</reference>